<dbReference type="Gene3D" id="3.40.50.1820">
    <property type="entry name" value="alpha/beta hydrolase"/>
    <property type="match status" value="1"/>
</dbReference>
<evidence type="ECO:0000313" key="4">
    <source>
        <dbReference type="EMBL" id="RZC78304.1"/>
    </source>
</evidence>
<dbReference type="FunFam" id="1.25.40.10:FF:000184">
    <property type="entry name" value="Pentatricopeptide repeat-containing protein, chloroplastic"/>
    <property type="match status" value="1"/>
</dbReference>
<keyword evidence="5" id="KW-1185">Reference proteome</keyword>
<dbReference type="Pfam" id="PF20431">
    <property type="entry name" value="E_motif"/>
    <property type="match status" value="1"/>
</dbReference>
<protein>
    <submittedName>
        <fullName evidence="4">Uncharacterized protein</fullName>
    </submittedName>
</protein>
<dbReference type="SUPFAM" id="SSF53474">
    <property type="entry name" value="alpha/beta-Hydrolases"/>
    <property type="match status" value="1"/>
</dbReference>
<organism evidence="4 5">
    <name type="scientific">Papaver somniferum</name>
    <name type="common">Opium poppy</name>
    <dbReference type="NCBI Taxonomy" id="3469"/>
    <lineage>
        <taxon>Eukaryota</taxon>
        <taxon>Viridiplantae</taxon>
        <taxon>Streptophyta</taxon>
        <taxon>Embryophyta</taxon>
        <taxon>Tracheophyta</taxon>
        <taxon>Spermatophyta</taxon>
        <taxon>Magnoliopsida</taxon>
        <taxon>Ranunculales</taxon>
        <taxon>Papaveraceae</taxon>
        <taxon>Papaveroideae</taxon>
        <taxon>Papaver</taxon>
    </lineage>
</organism>
<dbReference type="NCBIfam" id="TIGR00756">
    <property type="entry name" value="PPR"/>
    <property type="match status" value="5"/>
</dbReference>
<feature type="repeat" description="PPR" evidence="3">
    <location>
        <begin position="194"/>
        <end position="228"/>
    </location>
</feature>
<dbReference type="PANTHER" id="PTHR47926:SF376">
    <property type="entry name" value="TETRATRICOPEPTIDE-LIKE HELICAL DOMAIN SUPERFAMILY"/>
    <property type="match status" value="1"/>
</dbReference>
<dbReference type="FunFam" id="1.25.40.10:FF:000333">
    <property type="entry name" value="Pentatricopeptide repeat-containing protein"/>
    <property type="match status" value="1"/>
</dbReference>
<evidence type="ECO:0000256" key="2">
    <source>
        <dbReference type="ARBA" id="ARBA00022737"/>
    </source>
</evidence>
<dbReference type="SUPFAM" id="SSF48452">
    <property type="entry name" value="TPR-like"/>
    <property type="match status" value="2"/>
</dbReference>
<feature type="repeat" description="PPR" evidence="3">
    <location>
        <begin position="392"/>
        <end position="427"/>
    </location>
</feature>
<dbReference type="AlphaFoldDB" id="A0A4Y7KYC0"/>
<gene>
    <name evidence="4" type="ORF">C5167_002517</name>
</gene>
<dbReference type="InterPro" id="IPR002885">
    <property type="entry name" value="PPR_rpt"/>
</dbReference>
<dbReference type="InterPro" id="IPR046848">
    <property type="entry name" value="E_motif"/>
</dbReference>
<dbReference type="EMBL" id="CM010723">
    <property type="protein sequence ID" value="RZC78304.1"/>
    <property type="molecule type" value="Genomic_DNA"/>
</dbReference>
<dbReference type="InterPro" id="IPR046960">
    <property type="entry name" value="PPR_At4g14850-like_plant"/>
</dbReference>
<evidence type="ECO:0000313" key="5">
    <source>
        <dbReference type="Proteomes" id="UP000316621"/>
    </source>
</evidence>
<dbReference type="Gene3D" id="1.25.40.10">
    <property type="entry name" value="Tetratricopeptide repeat domain"/>
    <property type="match status" value="3"/>
</dbReference>
<dbReference type="Proteomes" id="UP000316621">
    <property type="component" value="Chromosome 9"/>
</dbReference>
<feature type="repeat" description="PPR" evidence="3">
    <location>
        <begin position="494"/>
        <end position="528"/>
    </location>
</feature>
<dbReference type="Pfam" id="PF13041">
    <property type="entry name" value="PPR_2"/>
    <property type="match status" value="2"/>
</dbReference>
<dbReference type="FunFam" id="1.25.40.10:FF:000934">
    <property type="entry name" value="Pentatricopeptide repeat-containing protein"/>
    <property type="match status" value="1"/>
</dbReference>
<dbReference type="InterPro" id="IPR011990">
    <property type="entry name" value="TPR-like_helical_dom_sf"/>
</dbReference>
<evidence type="ECO:0000256" key="3">
    <source>
        <dbReference type="PROSITE-ProRule" id="PRU00708"/>
    </source>
</evidence>
<reference evidence="4 5" key="1">
    <citation type="journal article" date="2018" name="Science">
        <title>The opium poppy genome and morphinan production.</title>
        <authorList>
            <person name="Guo L."/>
            <person name="Winzer T."/>
            <person name="Yang X."/>
            <person name="Li Y."/>
            <person name="Ning Z."/>
            <person name="He Z."/>
            <person name="Teodor R."/>
            <person name="Lu Y."/>
            <person name="Bowser T.A."/>
            <person name="Graham I.A."/>
            <person name="Ye K."/>
        </authorList>
    </citation>
    <scope>NUCLEOTIDE SEQUENCE [LARGE SCALE GENOMIC DNA]</scope>
    <source>
        <strain evidence="5">cv. HN1</strain>
        <tissue evidence="4">Leaves</tissue>
    </source>
</reference>
<comment type="similarity">
    <text evidence="1">Belongs to the PPR family. PCMP-H subfamily.</text>
</comment>
<dbReference type="Pfam" id="PF01535">
    <property type="entry name" value="PPR"/>
    <property type="match status" value="4"/>
</dbReference>
<evidence type="ECO:0000256" key="1">
    <source>
        <dbReference type="ARBA" id="ARBA00006643"/>
    </source>
</evidence>
<dbReference type="PROSITE" id="PS51375">
    <property type="entry name" value="PPR"/>
    <property type="match status" value="5"/>
</dbReference>
<sequence>MISFSVRRNVTKFLVHSFSTSILTTSRPNPFHQIETHLRNCSNQYVLEPIYASMIKTSVHQDCFLVNQFISACATFDRIDFATLAFDQMEEPNTFVYNALLRTYNQCSSPILALELYLKMLKNQVLQTSFTFSALIKACSLLQSVKYGEAVHSQIWKTGFSSHMFVQTGLIGFYLSLHRISDSQNVFDEMTERDVVAWTSMIKVYVRIGDLSSARKLFDEMPERNTASWNTLIDGYSKLGEVDSAASLFGQMPARDLISWTTMITCYAWNKRCREAIQVFQDMKNAGFRPDEVTMATVISACAHIGALELGNELHRYVMNNGFSLDVYIGSALIDMYSKCGNLDRSLVIFFKLREKNLYCWNSIIEGLAVHGYGEAALDMFRRMEKEKIKPNEVTFISVLSACTHSGLVEEARAIFLSMTQDYSISPSIEHYGCVIDLLSKAGLIEDALILVRSMKFEPNYVIWAAILGGCKLHGNLEIAKVAAEKLLSLEPDNSGFYGLLISMYVEANQWSEAEKIRGMMKEQGVQKKFPGSSSIEIDGRVEEFVACDKSHPLSDEWMGALSAVDDESVNVLSESREAEKPCSRKLQTRLHPIHPLNDFTIEDIGKFDIAAAISQILELHGNSVKVDVVAHCAGGLAIHIALLGGYVSAFHIASLCCTNSSMFFKLTISSLGKMGLSLIPVDECEVISSIFGNAFWHSNISSAMHQWANHVQSHRYPGRNSSKARLVCSTYHDLHPQDYMTADHRYNVFLSKMVQDLLKTSLSIDFNSIKYVDLLHD</sequence>
<feature type="repeat" description="PPR" evidence="3">
    <location>
        <begin position="357"/>
        <end position="391"/>
    </location>
</feature>
<accession>A0A4Y7KYC0</accession>
<dbReference type="PANTHER" id="PTHR47926">
    <property type="entry name" value="PENTATRICOPEPTIDE REPEAT-CONTAINING PROTEIN"/>
    <property type="match status" value="1"/>
</dbReference>
<feature type="repeat" description="PPR" evidence="3">
    <location>
        <begin position="256"/>
        <end position="290"/>
    </location>
</feature>
<keyword evidence="2" id="KW-0677">Repeat</keyword>
<dbReference type="GO" id="GO:0009451">
    <property type="term" value="P:RNA modification"/>
    <property type="evidence" value="ECO:0007669"/>
    <property type="project" value="InterPro"/>
</dbReference>
<name>A0A4Y7KYC0_PAPSO</name>
<dbReference type="GO" id="GO:0003723">
    <property type="term" value="F:RNA binding"/>
    <property type="evidence" value="ECO:0007669"/>
    <property type="project" value="InterPro"/>
</dbReference>
<proteinExistence type="inferred from homology"/>
<dbReference type="Gramene" id="RZC78304">
    <property type="protein sequence ID" value="RZC78304"/>
    <property type="gene ID" value="C5167_002517"/>
</dbReference>
<dbReference type="InterPro" id="IPR029058">
    <property type="entry name" value="AB_hydrolase_fold"/>
</dbReference>